<dbReference type="SMART" id="SM00382">
    <property type="entry name" value="AAA"/>
    <property type="match status" value="5"/>
</dbReference>
<dbReference type="Gene3D" id="3.40.50.410">
    <property type="entry name" value="von Willebrand factor, type A domain"/>
    <property type="match status" value="1"/>
</dbReference>
<feature type="compositionally biased region" description="Acidic residues" evidence="9">
    <location>
        <begin position="5454"/>
        <end position="5469"/>
    </location>
</feature>
<dbReference type="Proteomes" id="UP000076408">
    <property type="component" value="Unassembled WGS sequence"/>
</dbReference>
<dbReference type="Pfam" id="PF00092">
    <property type="entry name" value="VWA"/>
    <property type="match status" value="1"/>
</dbReference>
<reference evidence="10" key="2">
    <citation type="submission" date="2020-05" db="UniProtKB">
        <authorList>
            <consortium name="EnsemblMetazoa"/>
        </authorList>
    </citation>
    <scope>IDENTIFICATION</scope>
    <source>
        <strain evidence="10">Indian</strain>
    </source>
</reference>
<keyword evidence="7" id="KW-0143">Chaperone</keyword>
<evidence type="ECO:0000256" key="1">
    <source>
        <dbReference type="ARBA" id="ARBA00004604"/>
    </source>
</evidence>
<evidence type="ECO:0000313" key="10">
    <source>
        <dbReference type="EnsemblMetazoa" id="ASTEI01343-PA"/>
    </source>
</evidence>
<feature type="compositionally biased region" description="Acidic residues" evidence="9">
    <location>
        <begin position="5517"/>
        <end position="5543"/>
    </location>
</feature>
<dbReference type="InterPro" id="IPR040848">
    <property type="entry name" value="AAA_lid_7"/>
</dbReference>
<feature type="compositionally biased region" description="Acidic residues" evidence="9">
    <location>
        <begin position="5059"/>
        <end position="5070"/>
    </location>
</feature>
<feature type="compositionally biased region" description="Basic and acidic residues" evidence="9">
    <location>
        <begin position="2825"/>
        <end position="2837"/>
    </location>
</feature>
<evidence type="ECO:0000256" key="2">
    <source>
        <dbReference type="ARBA" id="ARBA00004642"/>
    </source>
</evidence>
<comment type="subcellular location">
    <subcellularLocation>
        <location evidence="1">Nucleus</location>
        <location evidence="1">Nucleolus</location>
    </subcellularLocation>
    <subcellularLocation>
        <location evidence="2">Nucleus</location>
        <location evidence="2">Nucleoplasm</location>
    </subcellularLocation>
</comment>
<dbReference type="FunFam" id="3.40.50.300:FF:000956">
    <property type="entry name" value="Midasin"/>
    <property type="match status" value="1"/>
</dbReference>
<dbReference type="Pfam" id="PF17865">
    <property type="entry name" value="AAA_lid_5"/>
    <property type="match status" value="1"/>
</dbReference>
<dbReference type="GO" id="GO:0030687">
    <property type="term" value="C:preribosome, large subunit precursor"/>
    <property type="evidence" value="ECO:0007669"/>
    <property type="project" value="TreeGrafter"/>
</dbReference>
<feature type="compositionally biased region" description="Acidic residues" evidence="9">
    <location>
        <begin position="5304"/>
        <end position="5314"/>
    </location>
</feature>
<feature type="compositionally biased region" description="Acidic residues" evidence="9">
    <location>
        <begin position="5187"/>
        <end position="5202"/>
    </location>
</feature>
<feature type="compositionally biased region" description="Basic and acidic residues" evidence="9">
    <location>
        <begin position="5315"/>
        <end position="5367"/>
    </location>
</feature>
<feature type="region of interest" description="Disordered" evidence="9">
    <location>
        <begin position="2818"/>
        <end position="2850"/>
    </location>
</feature>
<reference evidence="11" key="1">
    <citation type="journal article" date="2014" name="Genome Biol.">
        <title>Genome analysis of a major urban malaria vector mosquito, Anopheles stephensi.</title>
        <authorList>
            <person name="Jiang X."/>
            <person name="Peery A."/>
            <person name="Hall A.B."/>
            <person name="Sharma A."/>
            <person name="Chen X.G."/>
            <person name="Waterhouse R.M."/>
            <person name="Komissarov A."/>
            <person name="Riehle M.M."/>
            <person name="Shouche Y."/>
            <person name="Sharakhova M.V."/>
            <person name="Lawson D."/>
            <person name="Pakpour N."/>
            <person name="Arensburger P."/>
            <person name="Davidson V.L."/>
            <person name="Eiglmeier K."/>
            <person name="Emrich S."/>
            <person name="George P."/>
            <person name="Kennedy R.C."/>
            <person name="Mane S.P."/>
            <person name="Maslen G."/>
            <person name="Oringanje C."/>
            <person name="Qi Y."/>
            <person name="Settlage R."/>
            <person name="Tojo M."/>
            <person name="Tubio J.M."/>
            <person name="Unger M.F."/>
            <person name="Wang B."/>
            <person name="Vernick K.D."/>
            <person name="Ribeiro J.M."/>
            <person name="James A.A."/>
            <person name="Michel K."/>
            <person name="Riehle M.A."/>
            <person name="Luckhart S."/>
            <person name="Sharakhov I.V."/>
            <person name="Tu Z."/>
        </authorList>
    </citation>
    <scope>NUCLEOTIDE SEQUENCE [LARGE SCALE GENOMIC DNA]</scope>
    <source>
        <strain evidence="11">Indian</strain>
    </source>
</reference>
<dbReference type="InterPro" id="IPR027417">
    <property type="entry name" value="P-loop_NTPase"/>
</dbReference>
<dbReference type="InterPro" id="IPR003593">
    <property type="entry name" value="AAA+_ATPase"/>
</dbReference>
<keyword evidence="11" id="KW-1185">Reference proteome</keyword>
<feature type="region of interest" description="Disordered" evidence="9">
    <location>
        <begin position="358"/>
        <end position="389"/>
    </location>
</feature>
<dbReference type="GO" id="GO:0016887">
    <property type="term" value="F:ATP hydrolysis activity"/>
    <property type="evidence" value="ECO:0007669"/>
    <property type="project" value="InterPro"/>
</dbReference>
<dbReference type="SUPFAM" id="SSF53300">
    <property type="entry name" value="vWA-like"/>
    <property type="match status" value="1"/>
</dbReference>
<feature type="compositionally biased region" description="Basic and acidic residues" evidence="9">
    <location>
        <begin position="5544"/>
        <end position="5573"/>
    </location>
</feature>
<dbReference type="FunFam" id="3.40.50.300:FF:001384">
    <property type="entry name" value="Midasin"/>
    <property type="match status" value="1"/>
</dbReference>
<feature type="compositionally biased region" description="Basic and acidic residues" evidence="9">
    <location>
        <begin position="5497"/>
        <end position="5516"/>
    </location>
</feature>
<dbReference type="VEuPathDB" id="VectorBase:ASTEI01343"/>
<dbReference type="GO" id="GO:0005524">
    <property type="term" value="F:ATP binding"/>
    <property type="evidence" value="ECO:0007669"/>
    <property type="project" value="UniProtKB-KW"/>
</dbReference>
<dbReference type="Gene3D" id="3.40.50.300">
    <property type="entry name" value="P-loop containing nucleotide triphosphate hydrolases"/>
    <property type="match status" value="6"/>
</dbReference>
<dbReference type="InterPro" id="IPR011704">
    <property type="entry name" value="ATPase_dyneun-rel_AAA"/>
</dbReference>
<dbReference type="OMA" id="ILEQWHR"/>
<dbReference type="GO" id="GO:0005654">
    <property type="term" value="C:nucleoplasm"/>
    <property type="evidence" value="ECO:0007669"/>
    <property type="project" value="UniProtKB-SubCell"/>
</dbReference>
<accession>A0A182XYQ7</accession>
<comment type="similarity">
    <text evidence="3">Belongs to the midasin family.</text>
</comment>
<feature type="compositionally biased region" description="Basic and acidic residues" evidence="9">
    <location>
        <begin position="360"/>
        <end position="376"/>
    </location>
</feature>
<dbReference type="STRING" id="30069.A0A182XYQ7"/>
<dbReference type="PROSITE" id="PS50234">
    <property type="entry name" value="VWFA"/>
    <property type="match status" value="1"/>
</dbReference>
<dbReference type="GO" id="GO:0000027">
    <property type="term" value="P:ribosomal large subunit assembly"/>
    <property type="evidence" value="ECO:0007669"/>
    <property type="project" value="InterPro"/>
</dbReference>
<dbReference type="SUPFAM" id="SSF52540">
    <property type="entry name" value="P-loop containing nucleoside triphosphate hydrolases"/>
    <property type="match status" value="6"/>
</dbReference>
<feature type="region of interest" description="Disordered" evidence="9">
    <location>
        <begin position="4977"/>
        <end position="5577"/>
    </location>
</feature>
<dbReference type="EnsemblMetazoa" id="ASTEI01343-RA">
    <property type="protein sequence ID" value="ASTEI01343-PA"/>
    <property type="gene ID" value="ASTEI01343"/>
</dbReference>
<dbReference type="InterPro" id="IPR041190">
    <property type="entry name" value="Midasin_AAA_lid_5"/>
</dbReference>
<protein>
    <recommendedName>
        <fullName evidence="4">Midasin</fullName>
    </recommendedName>
</protein>
<feature type="region of interest" description="Disordered" evidence="9">
    <location>
        <begin position="290"/>
        <end position="310"/>
    </location>
</feature>
<feature type="compositionally biased region" description="Basic and acidic residues" evidence="9">
    <location>
        <begin position="5388"/>
        <end position="5438"/>
    </location>
</feature>
<feature type="compositionally biased region" description="Acidic residues" evidence="9">
    <location>
        <begin position="5166"/>
        <end position="5179"/>
    </location>
</feature>
<evidence type="ECO:0000313" key="11">
    <source>
        <dbReference type="Proteomes" id="UP000076408"/>
    </source>
</evidence>
<feature type="compositionally biased region" description="Acidic residues" evidence="9">
    <location>
        <begin position="5089"/>
        <end position="5112"/>
    </location>
</feature>
<dbReference type="FunFam" id="3.40.50.300:FF:000582">
    <property type="entry name" value="Midasin"/>
    <property type="match status" value="1"/>
</dbReference>
<dbReference type="CDD" id="cd00009">
    <property type="entry name" value="AAA"/>
    <property type="match status" value="1"/>
</dbReference>
<dbReference type="PIRSF" id="PIRSF010340">
    <property type="entry name" value="Midasin"/>
    <property type="match status" value="1"/>
</dbReference>
<feature type="region of interest" description="Disordered" evidence="9">
    <location>
        <begin position="4829"/>
        <end position="4858"/>
    </location>
</feature>
<feature type="compositionally biased region" description="Basic and acidic residues" evidence="9">
    <location>
        <begin position="5071"/>
        <end position="5087"/>
    </location>
</feature>
<evidence type="ECO:0000256" key="4">
    <source>
        <dbReference type="ARBA" id="ARBA00017143"/>
    </source>
</evidence>
<evidence type="ECO:0000256" key="6">
    <source>
        <dbReference type="ARBA" id="ARBA00022840"/>
    </source>
</evidence>
<feature type="compositionally biased region" description="Basic and acidic residues" evidence="9">
    <location>
        <begin position="4990"/>
        <end position="5058"/>
    </location>
</feature>
<dbReference type="InterPro" id="IPR036465">
    <property type="entry name" value="vWFA_dom_sf"/>
</dbReference>
<evidence type="ECO:0000256" key="9">
    <source>
        <dbReference type="SAM" id="MobiDB-lite"/>
    </source>
</evidence>
<dbReference type="FunFam" id="3.40.50.300:FF:000142">
    <property type="entry name" value="Midasin"/>
    <property type="match status" value="1"/>
</dbReference>
<dbReference type="CDD" id="cd01460">
    <property type="entry name" value="vWA_midasin"/>
    <property type="match status" value="1"/>
</dbReference>
<dbReference type="VEuPathDB" id="VectorBase:ASTEI20_041052"/>
<proteinExistence type="inferred from homology"/>
<evidence type="ECO:0000256" key="5">
    <source>
        <dbReference type="ARBA" id="ARBA00022741"/>
    </source>
</evidence>
<feature type="compositionally biased region" description="Basic and acidic residues" evidence="9">
    <location>
        <begin position="5116"/>
        <end position="5155"/>
    </location>
</feature>
<dbReference type="FunFam" id="3.40.50.410:FF:000028">
    <property type="entry name" value="Midasin"/>
    <property type="match status" value="1"/>
</dbReference>
<name>A0A182XYQ7_ANOST</name>
<dbReference type="GO" id="GO:0000055">
    <property type="term" value="P:ribosomal large subunit export from nucleus"/>
    <property type="evidence" value="ECO:0007669"/>
    <property type="project" value="TreeGrafter"/>
</dbReference>
<feature type="compositionally biased region" description="Acidic residues" evidence="9">
    <location>
        <begin position="5231"/>
        <end position="5244"/>
    </location>
</feature>
<keyword evidence="6" id="KW-0067">ATP-binding</keyword>
<dbReference type="SMART" id="SM00327">
    <property type="entry name" value="VWA"/>
    <property type="match status" value="1"/>
</dbReference>
<feature type="compositionally biased region" description="Basic and acidic residues" evidence="9">
    <location>
        <begin position="131"/>
        <end position="140"/>
    </location>
</feature>
<keyword evidence="8" id="KW-0539">Nucleus</keyword>
<feature type="compositionally biased region" description="Acidic residues" evidence="9">
    <location>
        <begin position="4846"/>
        <end position="4856"/>
    </location>
</feature>
<organism evidence="10 11">
    <name type="scientific">Anopheles stephensi</name>
    <name type="common">Indo-Pakistan malaria mosquito</name>
    <dbReference type="NCBI Taxonomy" id="30069"/>
    <lineage>
        <taxon>Eukaryota</taxon>
        <taxon>Metazoa</taxon>
        <taxon>Ecdysozoa</taxon>
        <taxon>Arthropoda</taxon>
        <taxon>Hexapoda</taxon>
        <taxon>Insecta</taxon>
        <taxon>Pterygota</taxon>
        <taxon>Neoptera</taxon>
        <taxon>Endopterygota</taxon>
        <taxon>Diptera</taxon>
        <taxon>Nematocera</taxon>
        <taxon>Culicoidea</taxon>
        <taxon>Culicidae</taxon>
        <taxon>Anophelinae</taxon>
        <taxon>Anopheles</taxon>
    </lineage>
</organism>
<evidence type="ECO:0000256" key="7">
    <source>
        <dbReference type="ARBA" id="ARBA00023186"/>
    </source>
</evidence>
<evidence type="ECO:0000256" key="8">
    <source>
        <dbReference type="ARBA" id="ARBA00023242"/>
    </source>
</evidence>
<keyword evidence="5" id="KW-0547">Nucleotide-binding</keyword>
<dbReference type="Pfam" id="PF07728">
    <property type="entry name" value="AAA_5"/>
    <property type="match status" value="7"/>
</dbReference>
<dbReference type="VEuPathDB" id="VectorBase:ASTE016243"/>
<dbReference type="PANTHER" id="PTHR48103">
    <property type="entry name" value="MIDASIN-RELATED"/>
    <property type="match status" value="1"/>
</dbReference>
<feature type="region of interest" description="Disordered" evidence="9">
    <location>
        <begin position="130"/>
        <end position="153"/>
    </location>
</feature>
<dbReference type="GO" id="GO:0005730">
    <property type="term" value="C:nucleolus"/>
    <property type="evidence" value="ECO:0007669"/>
    <property type="project" value="UniProtKB-SubCell"/>
</dbReference>
<dbReference type="Pfam" id="PF17867">
    <property type="entry name" value="AAA_lid_7"/>
    <property type="match status" value="3"/>
</dbReference>
<sequence length="5923" mass="670418">MEIDGDKVLHNVRHLHEKMQCKELSPFSRLRKLNSLQMDDICNVLGELLENQRYTEEIGRRFQSMLLLIVTHVFEREQVASGAGKGASKAADVEPYRRKCVALSKLILLCPDVLRYSMQFFRKNPSPFARTMDDGDYKPKEKQRKQQQNAQPLDGSSLEMIKACYRYLLADPVYYRSAWNWSEFFEQFDSSGCPRKRYYLNRIMAIVAGMLQTDLNTLDEGIPVEVLLEEDSRVSAQFVAQAEEDESHEAAPSVGKIVWQYKSDVVTNVGDVLLPIFDKDNVRFYQRMAEKEKVPEQQQPGAPQPSESDLVVSVNSTKLNLRNLALGVSSGKAICLSGPVGSGKTSLVEYLAKATGRMAPKRDDRDKRQALQEETTKKRKLTNGSKVAEADDGNETFDYDIDALKKIAPKSGFLRVQLGDQTDSKTLLGQYRCTDTPGEFVWQPGVLTQAVMYGYWLLLEDLDSATQDVCTVLTNLLENGHLSVPGFRDCVRVMPGFQLFVTLRSGAKAGVSQAQCNTYSLLEKYLYTVTIVPLSRKELCDIIGIRYPKLRTVATRIVDIYLTFSSGCHSEEDDQNFTADQLAMLEQPHLLAASGDGLATGAEDTLPRFQSEGSEKLSAMQFGTSGSNRRLVSTRDLIKLCRRSNPSFSATSTECAYFVFQNAVDLFCSHIPHGPPRTKLVTGIGGKIGILPSRCEHLCAEYKPAVEVGVGSEIRVGRVVLKRSLPPEANDENDADHGFLNKRQKLDRNASSRVKTMQHRAGYDEPAPTFSFTRPAACLLERIAVAVSQNEPVLLVGETGVGKTSSVQYLAYQTHHKLVVVNMNNQSDVSDLVGGYKPVDLGFVVTPLRYEFERLFRRSFNAQKNEKFLANVAQCYGSGDYDVLVKLMLKISEKASLKQNGPDSKCAKDSGLEKGDENVREKWNTLQGKLKKLDAQLKNSINVSFAFIPGSLVNCIRNGDWVLLDEINLASTETLECLSTILEPDGSIVLLERGDYTPVKRHPNFRIFACMNPSTDVGKKDLPVGIRNRFTEYFVDELLAENDLLILVNDYLSSTGIQKGRIMNTVKLYRRLRAMAQLELNDGLGNRPVFSLRTLCRALSICGKNLCGTIERNLYEAFCISFLTQLDLKSHATVLQFIRQTLLQKDSSGVVVKTLAPIPRPKENAERQLEFEGYWIEQGPREVQECASYILTDSVRNNLRDLARIISIGRLPVLLQGPTSAGKTSLIEYIAKRSGNVCLRINNHEHTDLQEYIGTYVADVTGKLTFREGVLVEAMRNGYWIILDELNLAPSDILEALNRVLDDNRELFIPETQVVVKAHPNFMLFATQNPPGLYGGRKMLSRAFKNRFIELHFSDVPKPELEVILERRCHIPRSYAVKMVKVMSDLQLNRRSTTAKQNFTLRDLFRWGNRYTYADPKLLEDRSYDWNQHLIDEGYLVLSSKVRSSFETEIIREALFAHFRKRVEEECLFSLSPGRTSKVTRSILERVMASGAADAKEAADGEEKQQRRRGGEGIVWTFDMRRMAVLTAKALQFNEPVLLVGPTGCGKTTVCQLLATLEQKTLRILNCHMHTEGADFLGGLRPYRSDRGDAVNDDDGAPKKHQLFEWSDGPLVLSMQEGGFFLADEISLAEDSVLERLNCLLEPERTLLLAEKGGVSTGAIADEVSMASNDGFVITARDGFQFLATMNPGGDFGKKELSPALRNRLTEIWCRATDSEDDLTHIAENTLRRQVMEAGSSFPAANDAMGSVARVIVKEVQVLKQSIEKLNFSIRDILAWVGFVAKNAARVGLPEALIYGLETVFLDSLEMLPYETYEEIVSIRRQMRRSLMKLMKQLLQWDGTINMIDYDQQTTGSGGLSVITSTESRFGIHPFYIELDPSNAQQASSRRGTDFMFTAPTTQRNLFRLLSALSLDKAILLEGPPGVGKTSLVESLARAIGYDVVRINLCEHTDLADLFGTDLPADDRSLEVSSNERAESDSPRPTLGSFVWRDGPLLAALKARRNTWILLDELNLAPQSVLEGLNAILDHRGEVYIAELNKTFRLGKRTRIFAAQNPLRQGGGRKGLPQSFLNRFTKVYLRKLERRDLLHVVGSKYGQKFNTLGEQLLKVEGLSPSSAVSYFDRRNTERPEGVRFDLAERMVAFSERLETGLASLEFGYKGGPFEANLRDILRWCELFFSESCGFVVPQADATTDGPKQQLLVVLFEKMKLVYYQRMRADLDKRYIVTAFSEVFHCDGDELERVSQDVGLYWTDDKLYLGDIVLRKGGYHSLEGAEELPLAAGKQPSLAGAAGANSTLVLASQLELLKSVAECVQLEKPVILCGPGDCGKTKVIALHSALADAFYQVDTIDDTVTGSFQQFDFNRHLEQMAALVETALRKRVKELLLRDGSGRGAVLSLLECWEKYEHLSQGAAAFTSNITSPLQTGEMVLFRKRLSALQKVISALVVQYGASNTAINRLKGMSSVLEKLEYLSRQVQTLNTGGHFEWVDSKVVKCLRTGQHICLEHVNLCSSAVLDRLNPVFEPNGALMISEKGTVRTEDAASDETTAEVVARHPNFQAFLTLDPKHGEISRAMRNRCIELAFANRDAYEEDDLRRLVFANGIREPYLIEACLSIHAELRKRAGQSEQFSPFGVAHLVRFAQLMAQNLQRQGMNRSVDCLKLSAMDVYVRPSNVDLLGYGLDYYRNALKETIEQVLETVTVRKSAVRFANVTLHAGSLTKLARVKLQAEPFLALLRGYIEGLDGARVLADISRGFESFGDQVSSNGLKYLLYFLYEISSRADIELRAAYLRTAIGDAVGEKKEVDKQELRPAANGAGIQVDITGMDGKGDEGKHKRDWDAAPASSGMKFPLQPASSTRKAKFKAEPEEIAVPAEVHVSKELIGKLNEVLCAVVQQQVPQSEATGDLPWNRILFPRIRDYQTISSSTLDPRKVSSELLLNTILSPVETDAVTKLSQIDLLSYSKAVNDKLINDGIGNGLLLMLHAFLTDYRPMVVQTLSKLPMSDELYVRLILSNQWINRLIELSHRRMYENKELKVGLLDSLTLHFQWVEKHCLSLLEHGSNSDGDGVREALRQSITELTHPLLAIRKAYGKRFLDYLPLYTAEQVDKTVKFANLADGMRLVPRLSKRHTYEEFVRRVAVVNSAKTVDLKRTLLALMFERRDHGWAVEQEEDDTNADELAALEPAGKEPLKRYYQLIMSQRGAQGEEIREDSWKHIIDAISAYEKEAKALPQPECLPTASQYELERLPLLEYFVYKVLLASRARNQQPNIRMDFALAVRSLGIDALGAIRSQAEAEHRVALGAFRSLLALMDGVPFEQLLASVPPQLYRTISTYWHTFCSALERLELSSLAVQRNVCHNVESAEAYETHHNNHEPDAADKVTSSFRGALLTTACLSIVLGKGSAGFRVTGLGELPDWRHTLGTIATILWGNSRVLARDFRAESSHLQVASVAAGKLLKELDYIVRQQDSGSVASDGTHPFVNDFLAIVQLLRQYHEQAAQQQQPPDADDRDREWRTASLLRTLTGTLEMNLYVFLPLLDPVEKSRLKKRYLLEDVELLELLVRTYDCMSVTMNYRRLGEHNRRLFLGEIERLKAKEQHLKRKVALRPEDGALYAELVRDVNHFLLSCCHPATMANLLKSIVQCLDYAVDMQSAVNNRNHTQSFLLKVSELVTQIDVWNDIAVQFEHHTLKRYDPYYRDFLAPLCNSIATFRYGLNGLRHCLSARRVTIEQKANGAYYDLSEGRALSKLLTKFVQFPCANPLELFDDRHKVNIYSVMERLVQPEQSYFRLLKARLQEVSNKIMVERAVGKRSFAELDRIVNVCNQVWQKQEHVRRKRQAEEDSLYLTKSHCEEESEDVIAQREISEMFPNYVDEDFAEFIQNDTLEQIIRAPVRKEKPTDTIGDEDYALICESFIMLMARYTRSCYYHPEVNGVAGWGGGSVSMDFVKPFETKLEIFNQIVQRYEPAIGSEFDEVAYGALSLAVGLLQERYDDRLEVGQIERKTKGGSYLSTSYNFYTDANIPEVLQCVKVLKLVEKRVQELLREWPDHAVLLDILMIMQRILGLPSTAPIVRFSTGLQLLRQKLDEWNAVAHRGNNMRELEREVVEYIHRWMRMELQYWRECLSRTLEHVRSKAYRYWFFMYNLLHEYLQAGATRKGKLTHLLDYSKVEKCYGEQELLDEDEAEGADDLEDSAAGVTIGDVIQVLKQFMESSNYAEYGLRLRVMKSFEQYLHYLDEERFGCDKAKRDTLIAALYNIHLYFDQFSDEIEEHIRTKRAPIEKKLKDFVKIESFNKDLSYFSMRNNIARVHRQLHKFLKEFETELAARVATVFSPKDPAKEINDADEQKVKVLRSEAKVTYYMVDVKSFMAPRKLMDRFSVADDAAGAAAMNTSGGSQPGSVQLFQKIDRFFSTARNVCREAILHAPFPGLVYGLDSFMHEQIETIEYLRGLEVDRTQPRPKQKSQAKQILNQKRKALADFYKTLTVLGLSYRTGLVEAAIGGADPVDPTIQPFSLELLTHASKYRKVDQHIVFLNDKLNLYYAKCVFKIKLLAKVMMQPDGDIAGPINVDRIKGFSIDMFLLVQNQRKALSEMVANVFQLRELIANLYQLSTCLEEERSKDDDDGLRFRAYRQRLEVVRRCALDARLVLEQFQMLLASAPNQTDDELQLIETSPPLGAPEGCFYRESEEFGRIAKLSQDALKRTVELNEELAKVANDAYCMRDQIVTLESKLADVREKLNSLTDAFKFSNAAGDDVPASCSVYGQSIVELLQRFEQYKQDGACDATSTAESIVAVESSFDEESVNNEIENIIHSLLIAMQTIYKKYSEIAPEPECKEHEQPANGTNTDGNEAEDGEDESDQYNLQEQHLKQKINADLLGDLKTLNISRVVGKLSSLLVQLEQTQDATGADDSARLRTLIVKLTRLVPILEQYNLLVEYYLIQQLGAHKICTKMLSVMLTVFIELGTKGFCVPKDLLGDEAKEQNGDQENDDGDQGEKFGFEDGEGEKDASHKIESEDQLDDARKPGSEKEKQDEEKDNKEEKGIDMSEDFDSKLQDMERPEGSDSEEEKDEDEQIDKQMGETEEGAEKLDDQIWGDDEEKPEEEENDNSMEEEEDGAGANEKDERHNDLGSEKDKQQQGDDTQQKDGMDAIDQEPVKDDKKKRKPKDINDMNENEGQEEEEQENPYHNELEEPPEPEELDLDEDVNLDGNERQKDGNDEEQENPFDIDAMKADGAEQEGEEEQEDEKGEEDHADNPANENGVDSSDEEEDPDAADKPADEPPVPEEDPNKDNAEQQVPGEEERKDEQPEGGEEDEKQEDEQQKKRAAENEEHHEARDKRTEEDRVEAMPDAENKGTSDQVANDKPEAKQEHELDEQDTGEDKEGVGQAENEQSDKGHRGIAESKETRTRNDEQKERQEQKQQRRKQGHTDDDRSLGDPDRAEKKRLKTVDQLNRDERPEQEEEELDKEEDEKEENSKDDEFQHVKDAKSSDKTIMDNATEEQSKQVQHHEKKQEEAKEGKEEEEEEEEGADQLMEEDEPPQDEELEEAERLESEKNENKKDKLAKKDPNTMKERMETETNAEVEGEIVPTAMVARGDDTVAHTIFEILHDITLPDEPSTSEQLEMRKMVESEMQSSILQDGAGDHEAFERWQQISHKMLPSARDLCEQLRLILEPTKCTRLKGDYRTGRRINMKKIIPYIASQFRKDKIWLRRTKPAQRDYKITIAIDDSKSMDHNNSKDLTLQAISLVSQALSLLESGRLNVMSFGEKPRILLKHSDQFDGPKLISALNFAQNQSRIAELLKFVRTFSTEDGSGSDNGVFEHLLLVLSDGRNIYSEGEKEVKNAVKLARLQRIFIVYIIIDNPDNKHSIMDVRVPLFTADSSQIIMQSYLDVFPFPYYVIVRDLGQLPMVLSDAMRQWFELVNSEQ</sequence>
<feature type="compositionally biased region" description="Basic and acidic residues" evidence="9">
    <location>
        <begin position="5470"/>
        <end position="5490"/>
    </location>
</feature>
<dbReference type="InterPro" id="IPR012099">
    <property type="entry name" value="Midasin"/>
</dbReference>
<feature type="compositionally biased region" description="Polar residues" evidence="9">
    <location>
        <begin position="296"/>
        <end position="310"/>
    </location>
</feature>
<dbReference type="InterPro" id="IPR002035">
    <property type="entry name" value="VWF_A"/>
</dbReference>
<evidence type="ECO:0000256" key="3">
    <source>
        <dbReference type="ARBA" id="ARBA00007188"/>
    </source>
</evidence>
<dbReference type="PANTHER" id="PTHR48103:SF2">
    <property type="entry name" value="MIDASIN"/>
    <property type="match status" value="1"/>
</dbReference>